<dbReference type="EMBL" id="NBAG03000514">
    <property type="protein sequence ID" value="PNI18239.1"/>
    <property type="molecule type" value="Genomic_DNA"/>
</dbReference>
<evidence type="ECO:0000313" key="2">
    <source>
        <dbReference type="EMBL" id="PNI18240.1"/>
    </source>
</evidence>
<gene>
    <name evidence="2" type="ORF">CK820_G0050433</name>
</gene>
<evidence type="ECO:0000313" key="3">
    <source>
        <dbReference type="Proteomes" id="UP000236370"/>
    </source>
</evidence>
<comment type="caution">
    <text evidence="2">The sequence shown here is derived from an EMBL/GenBank/DDBJ whole genome shotgun (WGS) entry which is preliminary data.</text>
</comment>
<accession>A0A2J8J645</accession>
<dbReference type="EMBL" id="NBAG03000514">
    <property type="protein sequence ID" value="PNI18240.1"/>
    <property type="molecule type" value="Genomic_DNA"/>
</dbReference>
<dbReference type="Proteomes" id="UP000236370">
    <property type="component" value="Unassembled WGS sequence"/>
</dbReference>
<protein>
    <submittedName>
        <fullName evidence="2">ACP1 isoform 10</fullName>
    </submittedName>
    <submittedName>
        <fullName evidence="1">ACP1 isoform 8</fullName>
    </submittedName>
</protein>
<evidence type="ECO:0000313" key="1">
    <source>
        <dbReference type="EMBL" id="PNI18239.1"/>
    </source>
</evidence>
<organism evidence="2 3">
    <name type="scientific">Pan troglodytes</name>
    <name type="common">Chimpanzee</name>
    <dbReference type="NCBI Taxonomy" id="9598"/>
    <lineage>
        <taxon>Eukaryota</taxon>
        <taxon>Metazoa</taxon>
        <taxon>Chordata</taxon>
        <taxon>Craniata</taxon>
        <taxon>Vertebrata</taxon>
        <taxon>Euteleostomi</taxon>
        <taxon>Mammalia</taxon>
        <taxon>Eutheria</taxon>
        <taxon>Euarchontoglires</taxon>
        <taxon>Primates</taxon>
        <taxon>Haplorrhini</taxon>
        <taxon>Catarrhini</taxon>
        <taxon>Hominidae</taxon>
        <taxon>Pan</taxon>
    </lineage>
</organism>
<reference evidence="2 3" key="1">
    <citation type="submission" date="2017-12" db="EMBL/GenBank/DDBJ databases">
        <title>High-resolution comparative analysis of great ape genomes.</title>
        <authorList>
            <person name="Pollen A."/>
            <person name="Hastie A."/>
            <person name="Hormozdiari F."/>
            <person name="Dougherty M."/>
            <person name="Liu R."/>
            <person name="Chaisson M."/>
            <person name="Hoppe E."/>
            <person name="Hill C."/>
            <person name="Pang A."/>
            <person name="Hillier L."/>
            <person name="Baker C."/>
            <person name="Armstrong J."/>
            <person name="Shendure J."/>
            <person name="Paten B."/>
            <person name="Wilson R."/>
            <person name="Chao H."/>
            <person name="Schneider V."/>
            <person name="Ventura M."/>
            <person name="Kronenberg Z."/>
            <person name="Murali S."/>
            <person name="Gordon D."/>
            <person name="Cantsilieris S."/>
            <person name="Munson K."/>
            <person name="Nelson B."/>
            <person name="Raja A."/>
            <person name="Underwood J."/>
            <person name="Diekhans M."/>
            <person name="Fiddes I."/>
            <person name="Haussler D."/>
            <person name="Eichler E."/>
        </authorList>
    </citation>
    <scope>NUCLEOTIDE SEQUENCE [LARGE SCALE GENOMIC DNA]</scope>
    <source>
        <strain evidence="2">Yerkes chimp pedigree #C0471</strain>
        <tissue evidence="2">Blood</tissue>
    </source>
</reference>
<proteinExistence type="predicted"/>
<sequence>MAEQATKSVLFVCLGKIFYCCGNYSLCGKKVTFVDHPLQKQFSGNL</sequence>
<dbReference type="AlphaFoldDB" id="A0A2J8J645"/>
<name>A0A2J8J645_PANTR</name>
<dbReference type="SMR" id="A0A2J8J645"/>